<keyword evidence="4" id="KW-1185">Reference proteome</keyword>
<evidence type="ECO:0000313" key="3">
    <source>
        <dbReference type="EMBL" id="UYW01102.1"/>
    </source>
</evidence>
<name>A0ABY6LXP3_9FLAO</name>
<dbReference type="PANTHER" id="PTHR30041:SF8">
    <property type="entry name" value="PROTEIN YFFB"/>
    <property type="match status" value="1"/>
</dbReference>
<dbReference type="InterPro" id="IPR006660">
    <property type="entry name" value="Arsenate_reductase-like"/>
</dbReference>
<reference evidence="3" key="1">
    <citation type="submission" date="2021-08" db="EMBL/GenBank/DDBJ databases">
        <title>Flavobacterium sp. strain CC-SYL302.</title>
        <authorList>
            <person name="Lin S.-Y."/>
            <person name="Lee T.-H."/>
            <person name="Young C.-C."/>
        </authorList>
    </citation>
    <scope>NUCLEOTIDE SEQUENCE</scope>
    <source>
        <strain evidence="3">CC-SYL302</strain>
    </source>
</reference>
<dbReference type="EMBL" id="CP081495">
    <property type="protein sequence ID" value="UYW01102.1"/>
    <property type="molecule type" value="Genomic_DNA"/>
</dbReference>
<dbReference type="Proteomes" id="UP001163328">
    <property type="component" value="Chromosome"/>
</dbReference>
<dbReference type="PROSITE" id="PS51353">
    <property type="entry name" value="ARSC"/>
    <property type="match status" value="1"/>
</dbReference>
<organism evidence="3 4">
    <name type="scientific">Flavobacterium agricola</name>
    <dbReference type="NCBI Taxonomy" id="2870839"/>
    <lineage>
        <taxon>Bacteria</taxon>
        <taxon>Pseudomonadati</taxon>
        <taxon>Bacteroidota</taxon>
        <taxon>Flavobacteriia</taxon>
        <taxon>Flavobacteriales</taxon>
        <taxon>Flavobacteriaceae</taxon>
        <taxon>Flavobacterium</taxon>
    </lineage>
</organism>
<gene>
    <name evidence="3" type="ORF">K5I29_11560</name>
</gene>
<accession>A0ABY6LXP3</accession>
<evidence type="ECO:0000256" key="1">
    <source>
        <dbReference type="ARBA" id="ARBA00007198"/>
    </source>
</evidence>
<dbReference type="Gene3D" id="3.40.30.10">
    <property type="entry name" value="Glutaredoxin"/>
    <property type="match status" value="1"/>
</dbReference>
<protein>
    <submittedName>
        <fullName evidence="3">Arsenate reductase</fullName>
    </submittedName>
</protein>
<evidence type="ECO:0000256" key="2">
    <source>
        <dbReference type="PROSITE-ProRule" id="PRU01282"/>
    </source>
</evidence>
<proteinExistence type="inferred from homology"/>
<comment type="similarity">
    <text evidence="1 2">Belongs to the ArsC family.</text>
</comment>
<sequence>MNKIYYLSTCDTCKKIMNQIHDLSQFELIDIKTNPLTENQVDEMYAYTKSFEKLFSKRAQLYKQLNLKEANLNEAGFKKYLLEHYTFLARPVIIFNNEIFVGNSPKNISAMLQKVNA</sequence>
<dbReference type="SUPFAM" id="SSF52833">
    <property type="entry name" value="Thioredoxin-like"/>
    <property type="match status" value="1"/>
</dbReference>
<evidence type="ECO:0000313" key="4">
    <source>
        <dbReference type="Proteomes" id="UP001163328"/>
    </source>
</evidence>
<dbReference type="Pfam" id="PF03960">
    <property type="entry name" value="ArsC"/>
    <property type="match status" value="1"/>
</dbReference>
<dbReference type="PANTHER" id="PTHR30041">
    <property type="entry name" value="ARSENATE REDUCTASE"/>
    <property type="match status" value="1"/>
</dbReference>
<dbReference type="RefSeq" id="WP_264433499.1">
    <property type="nucleotide sequence ID" value="NZ_CP081495.1"/>
</dbReference>
<dbReference type="InterPro" id="IPR036249">
    <property type="entry name" value="Thioredoxin-like_sf"/>
</dbReference>